<accession>A0AAU7D7I3</accession>
<dbReference type="EMBL" id="CP121195">
    <property type="protein sequence ID" value="XBH13188.1"/>
    <property type="molecule type" value="Genomic_DNA"/>
</dbReference>
<keyword evidence="1" id="KW-1133">Transmembrane helix</keyword>
<keyword evidence="1" id="KW-0472">Membrane</keyword>
<dbReference type="KEGG" id="epl:P4G45_15130"/>
<dbReference type="AlphaFoldDB" id="A0AAU7CWD1"/>
<evidence type="ECO:0008006" key="4">
    <source>
        <dbReference type="Google" id="ProtNLM"/>
    </source>
</evidence>
<protein>
    <recommendedName>
        <fullName evidence="4">Zinc-finger domain-containing protein</fullName>
    </recommendedName>
</protein>
<sequence>MTHFSEEDLIAYQLHESSNEAVIQRHLEYCPECAAISDSIAETLRIFSSDPVPAPDLDRNWQRLRGNLSVLTPEPRRRFFPRFTLWPAAGLAAVALLVFVFVGIHVTRDRDHIAALLPAIDRVNHPSTAINGHGPLTTEPTDPAIANHLDAAERLLTEVNHDSGSLDPATRAEAHNLRLSNAVYVRTARDHGDLAQAAVLDDLGRVLTTLDNEPPAHHTLQLRLEMNTSGLLLDIRILRQNDNLQ</sequence>
<dbReference type="EMBL" id="CP121194">
    <property type="protein sequence ID" value="XBH09803.1"/>
    <property type="molecule type" value="Genomic_DNA"/>
</dbReference>
<proteinExistence type="predicted"/>
<gene>
    <name evidence="2" type="ORF">P4G45_15130</name>
    <name evidence="3" type="ORF">P8936_16085</name>
</gene>
<dbReference type="RefSeq" id="WP_348267312.1">
    <property type="nucleotide sequence ID" value="NZ_CP121194.1"/>
</dbReference>
<evidence type="ECO:0000256" key="1">
    <source>
        <dbReference type="SAM" id="Phobius"/>
    </source>
</evidence>
<evidence type="ECO:0000313" key="3">
    <source>
        <dbReference type="EMBL" id="XBH13188.1"/>
    </source>
</evidence>
<keyword evidence="1" id="KW-0812">Transmembrane</keyword>
<accession>A0AAU7CWD1</accession>
<feature type="transmembrane region" description="Helical" evidence="1">
    <location>
        <begin position="83"/>
        <end position="104"/>
    </location>
</feature>
<reference evidence="2" key="1">
    <citation type="submission" date="2023-03" db="EMBL/GenBank/DDBJ databases">
        <title>Edaphobacter sp.</title>
        <authorList>
            <person name="Huber K.J."/>
            <person name="Papendorf J."/>
            <person name="Pilke C."/>
            <person name="Bunk B."/>
            <person name="Sproeer C."/>
            <person name="Pester M."/>
        </authorList>
    </citation>
    <scope>NUCLEOTIDE SEQUENCE</scope>
    <source>
        <strain evidence="2">DSM 109919</strain>
        <strain evidence="3">DSM 109920</strain>
    </source>
</reference>
<evidence type="ECO:0000313" key="2">
    <source>
        <dbReference type="EMBL" id="XBH09803.1"/>
    </source>
</evidence>
<organism evidence="2">
    <name type="scientific">Edaphobacter paludis</name>
    <dbReference type="NCBI Taxonomy" id="3035702"/>
    <lineage>
        <taxon>Bacteria</taxon>
        <taxon>Pseudomonadati</taxon>
        <taxon>Acidobacteriota</taxon>
        <taxon>Terriglobia</taxon>
        <taxon>Terriglobales</taxon>
        <taxon>Acidobacteriaceae</taxon>
        <taxon>Edaphobacter</taxon>
    </lineage>
</organism>
<name>A0AAU7CWD1_9BACT</name>